<dbReference type="EMBL" id="CP009454">
    <property type="protein sequence ID" value="AIR87682.1"/>
    <property type="molecule type" value="Genomic_DNA"/>
</dbReference>
<proteinExistence type="predicted"/>
<dbReference type="Pfam" id="PF06069">
    <property type="entry name" value="PerC"/>
    <property type="match status" value="1"/>
</dbReference>
<sequence>MELKDTIAESLESRGLWRRAAYRWLTVLDNITDDAAREAIIRRRERCLGHAANLSPDGRRSETRRLYKIQSRYNDGY</sequence>
<gene>
    <name evidence="1" type="ORF">LH22_20250</name>
</gene>
<keyword evidence="2" id="KW-1185">Reference proteome</keyword>
<name>A0ABM5RNX2_9GAMM</name>
<dbReference type="RefSeq" id="WP_038650295.1">
    <property type="nucleotide sequence ID" value="NZ_CP009454.1"/>
</dbReference>
<evidence type="ECO:0000313" key="2">
    <source>
        <dbReference type="Proteomes" id="UP000029495"/>
    </source>
</evidence>
<organism evidence="1 2">
    <name type="scientific">Pantoea rwandensis</name>
    <dbReference type="NCBI Taxonomy" id="1076550"/>
    <lineage>
        <taxon>Bacteria</taxon>
        <taxon>Pseudomonadati</taxon>
        <taxon>Pseudomonadota</taxon>
        <taxon>Gammaproteobacteria</taxon>
        <taxon>Enterobacterales</taxon>
        <taxon>Erwiniaceae</taxon>
        <taxon>Pantoea</taxon>
    </lineage>
</organism>
<dbReference type="Proteomes" id="UP000029495">
    <property type="component" value="Chromosome"/>
</dbReference>
<accession>A0ABM5RNX2</accession>
<dbReference type="InterPro" id="IPR024684">
    <property type="entry name" value="Tscrpt_act_PerC/SfV_Orf40"/>
</dbReference>
<evidence type="ECO:0000313" key="1">
    <source>
        <dbReference type="EMBL" id="AIR87682.1"/>
    </source>
</evidence>
<reference evidence="1 2" key="1">
    <citation type="submission" date="2014-09" db="EMBL/GenBank/DDBJ databases">
        <authorList>
            <person name="Chan K.-G."/>
        </authorList>
    </citation>
    <scope>NUCLEOTIDE SEQUENCE [LARGE SCALE GENOMIC DNA]</scope>
    <source>
        <strain evidence="1 2">ND04</strain>
    </source>
</reference>
<protein>
    <submittedName>
        <fullName evidence="1">Peptide chain release factor H</fullName>
    </submittedName>
</protein>